<evidence type="ECO:0000313" key="10">
    <source>
        <dbReference type="Proteomes" id="UP000190814"/>
    </source>
</evidence>
<dbReference type="EMBL" id="FUXZ01000007">
    <property type="protein sequence ID" value="SKA66430.1"/>
    <property type="molecule type" value="Genomic_DNA"/>
</dbReference>
<dbReference type="RefSeq" id="WP_078766170.1">
    <property type="nucleotide sequence ID" value="NZ_FUXZ01000007.1"/>
</dbReference>
<dbReference type="InterPro" id="IPR005104">
    <property type="entry name" value="WHTH_HrcA_DNA-bd"/>
</dbReference>
<dbReference type="STRING" id="39495.SAMN02745111_01306"/>
<dbReference type="PANTHER" id="PTHR34824">
    <property type="entry name" value="HEAT-INDUCIBLE TRANSCRIPTION REPRESSOR HRCA"/>
    <property type="match status" value="1"/>
</dbReference>
<dbReference type="GO" id="GO:0045892">
    <property type="term" value="P:negative regulation of DNA-templated transcription"/>
    <property type="evidence" value="ECO:0007669"/>
    <property type="project" value="UniProtKB-UniRule"/>
</dbReference>
<dbReference type="PIRSF" id="PIRSF005485">
    <property type="entry name" value="HrcA"/>
    <property type="match status" value="1"/>
</dbReference>
<proteinExistence type="inferred from homology"/>
<dbReference type="InterPro" id="IPR002571">
    <property type="entry name" value="HrcA"/>
</dbReference>
<keyword evidence="1 5" id="KW-0678">Repressor</keyword>
<dbReference type="Pfam" id="PF03444">
    <property type="entry name" value="WHD_HrcA"/>
    <property type="match status" value="1"/>
</dbReference>
<evidence type="ECO:0000256" key="4">
    <source>
        <dbReference type="ARBA" id="ARBA00023163"/>
    </source>
</evidence>
<dbReference type="InterPro" id="IPR021153">
    <property type="entry name" value="HrcA_C"/>
</dbReference>
<gene>
    <name evidence="5" type="primary">hrcA</name>
    <name evidence="9" type="ORF">SAMN02745111_01306</name>
</gene>
<dbReference type="Gene3D" id="3.30.450.40">
    <property type="match status" value="1"/>
</dbReference>
<comment type="function">
    <text evidence="5">Negative regulator of class I heat shock genes (grpE-dnaK-dnaJ and groELS operons). Prevents heat-shock induction of these operons.</text>
</comment>
<dbReference type="Gene3D" id="1.10.10.10">
    <property type="entry name" value="Winged helix-like DNA-binding domain superfamily/Winged helix DNA-binding domain"/>
    <property type="match status" value="1"/>
</dbReference>
<sequence>MDLSERKVKILHAIIRNYLETGEPVGSRTISKYTDLNLSSATIRNEVADLEELGLVVSPHTSAGRIPTDLGYRLYVDSLMKDREDELDEREKKLEEKEDLLIQKVDKVETLLKNMAKMLATNTNYTTLVSAPTYQKNKIKFIQLSPVDSTKLLCVIVSEGNIIKNRIINLEEELDNEKVLNLNVLLNTSLAGLTLEEINLSILNKINQQTSEHIQIVDQVMKAIIETLSDDEDLKIYTSGTMNIFKYPELADSSKAGELINVLEEKEGLEELIKDDESDIKVYIGNETPVESMKDCSVVTAHYEIADGVKGVIGIIGPKRMDYEKVMKTLKNVKTQLSDTYNNENGRSGKDGESDY</sequence>
<evidence type="ECO:0000259" key="7">
    <source>
        <dbReference type="Pfam" id="PF01628"/>
    </source>
</evidence>
<feature type="coiled-coil region" evidence="6">
    <location>
        <begin position="76"/>
        <end position="107"/>
    </location>
</feature>
<dbReference type="Proteomes" id="UP000190814">
    <property type="component" value="Unassembled WGS sequence"/>
</dbReference>
<dbReference type="InterPro" id="IPR023120">
    <property type="entry name" value="WHTH_transcript_rep_HrcA_IDD"/>
</dbReference>
<feature type="domain" description="Winged helix-turn-helix transcription repressor HrcA DNA-binding" evidence="8">
    <location>
        <begin position="3"/>
        <end position="73"/>
    </location>
</feature>
<evidence type="ECO:0000256" key="6">
    <source>
        <dbReference type="SAM" id="Coils"/>
    </source>
</evidence>
<protein>
    <recommendedName>
        <fullName evidence="5">Heat-inducible transcription repressor HrcA</fullName>
    </recommendedName>
</protein>
<dbReference type="PANTHER" id="PTHR34824:SF1">
    <property type="entry name" value="HEAT-INDUCIBLE TRANSCRIPTION REPRESSOR HRCA"/>
    <property type="match status" value="1"/>
</dbReference>
<keyword evidence="2 5" id="KW-0805">Transcription regulation</keyword>
<organism evidence="9 10">
    <name type="scientific">Eubacterium uniforme</name>
    <dbReference type="NCBI Taxonomy" id="39495"/>
    <lineage>
        <taxon>Bacteria</taxon>
        <taxon>Bacillati</taxon>
        <taxon>Bacillota</taxon>
        <taxon>Clostridia</taxon>
        <taxon>Eubacteriales</taxon>
        <taxon>Eubacteriaceae</taxon>
        <taxon>Eubacterium</taxon>
    </lineage>
</organism>
<dbReference type="InterPro" id="IPR036390">
    <property type="entry name" value="WH_DNA-bd_sf"/>
</dbReference>
<reference evidence="9 10" key="1">
    <citation type="submission" date="2017-02" db="EMBL/GenBank/DDBJ databases">
        <authorList>
            <person name="Peterson S.W."/>
        </authorList>
    </citation>
    <scope>NUCLEOTIDE SEQUENCE [LARGE SCALE GENOMIC DNA]</scope>
    <source>
        <strain evidence="9 10">ATCC 35992</strain>
    </source>
</reference>
<dbReference type="SUPFAM" id="SSF46785">
    <property type="entry name" value="Winged helix' DNA-binding domain"/>
    <property type="match status" value="1"/>
</dbReference>
<keyword evidence="10" id="KW-1185">Reference proteome</keyword>
<dbReference type="Pfam" id="PF01628">
    <property type="entry name" value="HrcA"/>
    <property type="match status" value="1"/>
</dbReference>
<dbReference type="HAMAP" id="MF_00081">
    <property type="entry name" value="HrcA"/>
    <property type="match status" value="1"/>
</dbReference>
<dbReference type="OrthoDB" id="9783139at2"/>
<dbReference type="InterPro" id="IPR036388">
    <property type="entry name" value="WH-like_DNA-bd_sf"/>
</dbReference>
<accession>A0A1T4VN88</accession>
<comment type="similarity">
    <text evidence="5">Belongs to the HrcA family.</text>
</comment>
<evidence type="ECO:0000256" key="2">
    <source>
        <dbReference type="ARBA" id="ARBA00023015"/>
    </source>
</evidence>
<evidence type="ECO:0000313" key="9">
    <source>
        <dbReference type="EMBL" id="SKA66430.1"/>
    </source>
</evidence>
<keyword evidence="6" id="KW-0175">Coiled coil</keyword>
<dbReference type="SUPFAM" id="SSF55781">
    <property type="entry name" value="GAF domain-like"/>
    <property type="match status" value="1"/>
</dbReference>
<evidence type="ECO:0000256" key="1">
    <source>
        <dbReference type="ARBA" id="ARBA00022491"/>
    </source>
</evidence>
<keyword evidence="4 5" id="KW-0804">Transcription</keyword>
<feature type="domain" description="Heat-inducible transcription repressor HrcA C-terminal" evidence="7">
    <location>
        <begin position="109"/>
        <end position="327"/>
    </location>
</feature>
<dbReference type="InterPro" id="IPR029016">
    <property type="entry name" value="GAF-like_dom_sf"/>
</dbReference>
<keyword evidence="3 5" id="KW-0346">Stress response</keyword>
<dbReference type="GO" id="GO:0003677">
    <property type="term" value="F:DNA binding"/>
    <property type="evidence" value="ECO:0007669"/>
    <property type="project" value="InterPro"/>
</dbReference>
<dbReference type="AlphaFoldDB" id="A0A1T4VN88"/>
<dbReference type="NCBIfam" id="TIGR00331">
    <property type="entry name" value="hrcA"/>
    <property type="match status" value="1"/>
</dbReference>
<evidence type="ECO:0000259" key="8">
    <source>
        <dbReference type="Pfam" id="PF03444"/>
    </source>
</evidence>
<evidence type="ECO:0000256" key="3">
    <source>
        <dbReference type="ARBA" id="ARBA00023016"/>
    </source>
</evidence>
<name>A0A1T4VN88_9FIRM</name>
<evidence type="ECO:0000256" key="5">
    <source>
        <dbReference type="HAMAP-Rule" id="MF_00081"/>
    </source>
</evidence>
<dbReference type="Gene3D" id="3.30.390.60">
    <property type="entry name" value="Heat-inducible transcription repressor hrca homolog, domain 3"/>
    <property type="match status" value="1"/>
</dbReference>